<dbReference type="CDD" id="cd07518">
    <property type="entry name" value="HAD_YbiV-Like"/>
    <property type="match status" value="1"/>
</dbReference>
<dbReference type="Pfam" id="PF08282">
    <property type="entry name" value="Hydrolase_3"/>
    <property type="match status" value="1"/>
</dbReference>
<dbReference type="PANTHER" id="PTHR10000:SF53">
    <property type="entry name" value="5-AMINO-6-(5-PHOSPHO-D-RIBITYLAMINO)URACIL PHOSPHATASE YBJI-RELATED"/>
    <property type="match status" value="1"/>
</dbReference>
<evidence type="ECO:0000313" key="1">
    <source>
        <dbReference type="EMBL" id="MFC3928683.1"/>
    </source>
</evidence>
<dbReference type="Gene3D" id="3.40.50.1000">
    <property type="entry name" value="HAD superfamily/HAD-like"/>
    <property type="match status" value="1"/>
</dbReference>
<dbReference type="Proteomes" id="UP001595807">
    <property type="component" value="Unassembled WGS sequence"/>
</dbReference>
<dbReference type="InterPro" id="IPR023214">
    <property type="entry name" value="HAD_sf"/>
</dbReference>
<accession>A0ABV8CXB5</accession>
<dbReference type="GO" id="GO:0016787">
    <property type="term" value="F:hydrolase activity"/>
    <property type="evidence" value="ECO:0007669"/>
    <property type="project" value="UniProtKB-KW"/>
</dbReference>
<name>A0ABV8CXB5_9STRE</name>
<evidence type="ECO:0000313" key="2">
    <source>
        <dbReference type="Proteomes" id="UP001595807"/>
    </source>
</evidence>
<dbReference type="SUPFAM" id="SSF56784">
    <property type="entry name" value="HAD-like"/>
    <property type="match status" value="1"/>
</dbReference>
<dbReference type="NCBIfam" id="TIGR00099">
    <property type="entry name" value="Cof-subfamily"/>
    <property type="match status" value="1"/>
</dbReference>
<reference evidence="2" key="1">
    <citation type="journal article" date="2019" name="Int. J. Syst. Evol. Microbiol.">
        <title>The Global Catalogue of Microorganisms (GCM) 10K type strain sequencing project: providing services to taxonomists for standard genome sequencing and annotation.</title>
        <authorList>
            <consortium name="The Broad Institute Genomics Platform"/>
            <consortium name="The Broad Institute Genome Sequencing Center for Infectious Disease"/>
            <person name="Wu L."/>
            <person name="Ma J."/>
        </authorList>
    </citation>
    <scope>NUCLEOTIDE SEQUENCE [LARGE SCALE GENOMIC DNA]</scope>
    <source>
        <strain evidence="2">CCUG 67170</strain>
    </source>
</reference>
<sequence>MIKLIATDMDGTFLDASGQFDRERFVAVLEKCREQDVLFTVASGRGILALEKLFAGFLDQIALVAENGSVVTYQGKILYERAMTREQAEAVVQHVLASPYSTGPQLLLSGEKGAYVPRSADPAYVEHMKHYHEGIRLYDDLAEIDDVIIKVTTVFKPEEVALGSAWLNERLPFVTGVTTGFEAIDIILSDVNKGEGLAHLCQELGLTAANVTAFGDNLNDLEMLEFAGSAIAMENARPELKAVADRVIGHHDDGAVLSYLEEALKND</sequence>
<comment type="caution">
    <text evidence="1">The sequence shown here is derived from an EMBL/GenBank/DDBJ whole genome shotgun (WGS) entry which is preliminary data.</text>
</comment>
<dbReference type="Gene3D" id="3.30.1240.10">
    <property type="match status" value="1"/>
</dbReference>
<proteinExistence type="predicted"/>
<dbReference type="PANTHER" id="PTHR10000">
    <property type="entry name" value="PHOSPHOSERINE PHOSPHATASE"/>
    <property type="match status" value="1"/>
</dbReference>
<dbReference type="SFLD" id="SFLDS00003">
    <property type="entry name" value="Haloacid_Dehalogenase"/>
    <property type="match status" value="1"/>
</dbReference>
<dbReference type="RefSeq" id="WP_380427468.1">
    <property type="nucleotide sequence ID" value="NZ_JBHRZV010000051.1"/>
</dbReference>
<gene>
    <name evidence="1" type="ORF">ACFORF_08945</name>
</gene>
<dbReference type="EC" id="3.1.3.-" evidence="1"/>
<keyword evidence="2" id="KW-1185">Reference proteome</keyword>
<dbReference type="EMBL" id="JBHRZV010000051">
    <property type="protein sequence ID" value="MFC3928683.1"/>
    <property type="molecule type" value="Genomic_DNA"/>
</dbReference>
<dbReference type="InterPro" id="IPR000150">
    <property type="entry name" value="Cof"/>
</dbReference>
<dbReference type="InterPro" id="IPR036412">
    <property type="entry name" value="HAD-like_sf"/>
</dbReference>
<protein>
    <submittedName>
        <fullName evidence="1">Cof-type HAD-IIB family hydrolase</fullName>
        <ecNumber evidence="1">3.1.3.-</ecNumber>
    </submittedName>
</protein>
<keyword evidence="1" id="KW-0378">Hydrolase</keyword>
<dbReference type="SFLD" id="SFLDG01140">
    <property type="entry name" value="C2.B:_Phosphomannomutase_and_P"/>
    <property type="match status" value="1"/>
</dbReference>
<organism evidence="1 2">
    <name type="scientific">Streptococcus caprae</name>
    <dbReference type="NCBI Taxonomy" id="1640501"/>
    <lineage>
        <taxon>Bacteria</taxon>
        <taxon>Bacillati</taxon>
        <taxon>Bacillota</taxon>
        <taxon>Bacilli</taxon>
        <taxon>Lactobacillales</taxon>
        <taxon>Streptococcaceae</taxon>
        <taxon>Streptococcus</taxon>
    </lineage>
</organism>